<dbReference type="PANTHER" id="PTHR11455">
    <property type="entry name" value="CRYPTOCHROME"/>
    <property type="match status" value="1"/>
</dbReference>
<feature type="site" description="Electron transfer via tryptophanyl radical" evidence="6">
    <location>
        <position position="286"/>
    </location>
</feature>
<dbReference type="OrthoDB" id="9772484at2"/>
<keyword evidence="3 5" id="KW-0274">FAD</keyword>
<feature type="site" description="Electron transfer via tryptophanyl radical" evidence="6">
    <location>
        <position position="339"/>
    </location>
</feature>
<evidence type="ECO:0000256" key="3">
    <source>
        <dbReference type="ARBA" id="ARBA00022827"/>
    </source>
</evidence>
<dbReference type="PANTHER" id="PTHR11455:SF9">
    <property type="entry name" value="CRYPTOCHROME CIRCADIAN CLOCK 5 ISOFORM X1"/>
    <property type="match status" value="1"/>
</dbReference>
<feature type="binding site" evidence="5">
    <location>
        <begin position="224"/>
        <end position="228"/>
    </location>
    <ligand>
        <name>FAD</name>
        <dbReference type="ChEBI" id="CHEBI:57692"/>
    </ligand>
</feature>
<proteinExistence type="inferred from homology"/>
<keyword evidence="4 7" id="KW-0157">Chromophore</keyword>
<dbReference type="STRING" id="927664.SAMN05421780_10323"/>
<comment type="similarity">
    <text evidence="7">Belongs to the DNA photolyase family.</text>
</comment>
<dbReference type="GO" id="GO:0003904">
    <property type="term" value="F:deoxyribodipyrimidine photo-lyase activity"/>
    <property type="evidence" value="ECO:0007669"/>
    <property type="project" value="TreeGrafter"/>
</dbReference>
<sequence length="434" mass="50709">MPTIFWFRRDLRLTDNAGLYYALREKRPVISVFIFDTTILDALTDRDDRRVSFIYQAIEQLKHDLEQLGSSLDVRYGNPVELLPKLVTQYQAKAVFANHDYEPAAISRDGQVADALQTQNVAFRTYKDQVIFEKSEVLTAAQTPYSVFTPYSRAWKHKLSDFYLKPYPTERYFGHLLRCAPLPLLRLEEMNFKPNFTDLPPAQVSEDLLKNYAEKRDFPAQEATSRLSVHLRFGTVSIREMVDKALQTSEIWLNELIWREFYMMILFHYPHVVGKAFRPAYDRIVWRNNEAEFARWRAGQTGYPIVDAGMRQLNETGFMHNRVRMITASFLVKHLLIDWRWGEAYFAQKLIDFELASNNGGWQWAASSGCDAVPYFRIFNPALQTQKFDPQGVYIRRWVSEIDKIGQYPRPMVVHEQARARVLAAYKTALKGEE</sequence>
<evidence type="ECO:0000313" key="9">
    <source>
        <dbReference type="EMBL" id="SFC12884.1"/>
    </source>
</evidence>
<dbReference type="InterPro" id="IPR002081">
    <property type="entry name" value="Cryptochrome/DNA_photolyase_1"/>
</dbReference>
<dbReference type="Pfam" id="PF00875">
    <property type="entry name" value="DNA_photolyase"/>
    <property type="match status" value="1"/>
</dbReference>
<organism evidence="9 10">
    <name type="scientific">Flexibacter flexilis DSM 6793</name>
    <dbReference type="NCBI Taxonomy" id="927664"/>
    <lineage>
        <taxon>Bacteria</taxon>
        <taxon>Pseudomonadati</taxon>
        <taxon>Bacteroidota</taxon>
        <taxon>Cytophagia</taxon>
        <taxon>Cytophagales</taxon>
        <taxon>Flexibacteraceae</taxon>
        <taxon>Flexibacter</taxon>
    </lineage>
</organism>
<dbReference type="EMBL" id="FOLE01000003">
    <property type="protein sequence ID" value="SFC12884.1"/>
    <property type="molecule type" value="Genomic_DNA"/>
</dbReference>
<comment type="cofactor">
    <cofactor evidence="5">
        <name>FAD</name>
        <dbReference type="ChEBI" id="CHEBI:57692"/>
    </cofactor>
    <text evidence="5">Binds 1 FAD per subunit.</text>
</comment>
<dbReference type="GO" id="GO:0009416">
    <property type="term" value="P:response to light stimulus"/>
    <property type="evidence" value="ECO:0007669"/>
    <property type="project" value="TreeGrafter"/>
</dbReference>
<dbReference type="Proteomes" id="UP000199514">
    <property type="component" value="Unassembled WGS sequence"/>
</dbReference>
<feature type="site" description="Electron transfer via tryptophanyl radical" evidence="6">
    <location>
        <position position="362"/>
    </location>
</feature>
<dbReference type="RefSeq" id="WP_091509597.1">
    <property type="nucleotide sequence ID" value="NZ_FOLE01000003.1"/>
</dbReference>
<dbReference type="AlphaFoldDB" id="A0A1I1GMP9"/>
<keyword evidence="9" id="KW-0456">Lyase</keyword>
<feature type="binding site" evidence="5">
    <location>
        <position position="212"/>
    </location>
    <ligand>
        <name>FAD</name>
        <dbReference type="ChEBI" id="CHEBI:57692"/>
    </ligand>
</feature>
<gene>
    <name evidence="9" type="ORF">SAMN05421780_10323</name>
</gene>
<dbReference type="InterPro" id="IPR036155">
    <property type="entry name" value="Crypto/Photolyase_N_sf"/>
</dbReference>
<evidence type="ECO:0000256" key="4">
    <source>
        <dbReference type="ARBA" id="ARBA00022991"/>
    </source>
</evidence>
<keyword evidence="10" id="KW-1185">Reference proteome</keyword>
<feature type="binding site" evidence="5">
    <location>
        <position position="252"/>
    </location>
    <ligand>
        <name>FAD</name>
        <dbReference type="ChEBI" id="CHEBI:57692"/>
    </ligand>
</feature>
<dbReference type="InterPro" id="IPR005101">
    <property type="entry name" value="Cryptochr/Photolyase_FAD-bd"/>
</dbReference>
<dbReference type="Gene3D" id="3.40.50.620">
    <property type="entry name" value="HUPs"/>
    <property type="match status" value="1"/>
</dbReference>
<dbReference type="InterPro" id="IPR014729">
    <property type="entry name" value="Rossmann-like_a/b/a_fold"/>
</dbReference>
<protein>
    <submittedName>
        <fullName evidence="9">Deoxyribodipyrimidine photo-lyase</fullName>
    </submittedName>
</protein>
<name>A0A1I1GMP9_9BACT</name>
<feature type="domain" description="Photolyase/cryptochrome alpha/beta" evidence="8">
    <location>
        <begin position="1"/>
        <end position="131"/>
    </location>
</feature>
<evidence type="ECO:0000256" key="5">
    <source>
        <dbReference type="PIRSR" id="PIRSR602081-1"/>
    </source>
</evidence>
<dbReference type="Gene3D" id="1.10.579.10">
    <property type="entry name" value="DNA Cyclobutane Dipyrimidine Photolyase, subunit A, domain 3"/>
    <property type="match status" value="1"/>
</dbReference>
<dbReference type="PROSITE" id="PS00394">
    <property type="entry name" value="DNA_PHOTOLYASES_1_1"/>
    <property type="match status" value="1"/>
</dbReference>
<dbReference type="InterPro" id="IPR006050">
    <property type="entry name" value="DNA_photolyase_N"/>
</dbReference>
<evidence type="ECO:0000256" key="6">
    <source>
        <dbReference type="PIRSR" id="PIRSR602081-2"/>
    </source>
</evidence>
<feature type="binding site" evidence="5">
    <location>
        <begin position="255"/>
        <end position="262"/>
    </location>
    <ligand>
        <name>FAD</name>
        <dbReference type="ChEBI" id="CHEBI:57692"/>
    </ligand>
</feature>
<dbReference type="SUPFAM" id="SSF48173">
    <property type="entry name" value="Cryptochrome/photolyase FAD-binding domain"/>
    <property type="match status" value="1"/>
</dbReference>
<evidence type="ECO:0000256" key="1">
    <source>
        <dbReference type="ARBA" id="ARBA00001932"/>
    </source>
</evidence>
<dbReference type="Gene3D" id="1.25.40.80">
    <property type="match status" value="1"/>
</dbReference>
<dbReference type="PROSITE" id="PS00691">
    <property type="entry name" value="DNA_PHOTOLYASES_1_2"/>
    <property type="match status" value="1"/>
</dbReference>
<accession>A0A1I1GMP9</accession>
<dbReference type="GO" id="GO:0003677">
    <property type="term" value="F:DNA binding"/>
    <property type="evidence" value="ECO:0007669"/>
    <property type="project" value="TreeGrafter"/>
</dbReference>
<reference evidence="9 10" key="1">
    <citation type="submission" date="2016-10" db="EMBL/GenBank/DDBJ databases">
        <authorList>
            <person name="de Groot N.N."/>
        </authorList>
    </citation>
    <scope>NUCLEOTIDE SEQUENCE [LARGE SCALE GENOMIC DNA]</scope>
    <source>
        <strain evidence="9 10">DSM 6793</strain>
    </source>
</reference>
<dbReference type="Pfam" id="PF03441">
    <property type="entry name" value="FAD_binding_7"/>
    <property type="match status" value="1"/>
</dbReference>
<dbReference type="PRINTS" id="PR00147">
    <property type="entry name" value="DNAPHOTLYASE"/>
</dbReference>
<comment type="cofactor">
    <cofactor evidence="1">
        <name>(6R)-5,10-methylene-5,6,7,8-tetrahydrofolate</name>
        <dbReference type="ChEBI" id="CHEBI:15636"/>
    </cofactor>
</comment>
<evidence type="ECO:0000256" key="7">
    <source>
        <dbReference type="RuleBase" id="RU004182"/>
    </source>
</evidence>
<dbReference type="SUPFAM" id="SSF52425">
    <property type="entry name" value="Cryptochrome/photolyase, N-terminal domain"/>
    <property type="match status" value="1"/>
</dbReference>
<evidence type="ECO:0000313" key="10">
    <source>
        <dbReference type="Proteomes" id="UP000199514"/>
    </source>
</evidence>
<dbReference type="InterPro" id="IPR036134">
    <property type="entry name" value="Crypto/Photolyase_FAD-like_sf"/>
</dbReference>
<evidence type="ECO:0000256" key="2">
    <source>
        <dbReference type="ARBA" id="ARBA00022630"/>
    </source>
</evidence>
<dbReference type="GO" id="GO:0006950">
    <property type="term" value="P:response to stress"/>
    <property type="evidence" value="ECO:0007669"/>
    <property type="project" value="UniProtKB-ARBA"/>
</dbReference>
<keyword evidence="2 5" id="KW-0285">Flavoprotein</keyword>
<evidence type="ECO:0000259" key="8">
    <source>
        <dbReference type="PROSITE" id="PS51645"/>
    </source>
</evidence>
<dbReference type="PROSITE" id="PS51645">
    <property type="entry name" value="PHR_CRY_ALPHA_BETA"/>
    <property type="match status" value="1"/>
</dbReference>
<dbReference type="GO" id="GO:0006139">
    <property type="term" value="P:nucleobase-containing compound metabolic process"/>
    <property type="evidence" value="ECO:0007669"/>
    <property type="project" value="UniProtKB-ARBA"/>
</dbReference>
<dbReference type="GO" id="GO:0071949">
    <property type="term" value="F:FAD binding"/>
    <property type="evidence" value="ECO:0007669"/>
    <property type="project" value="TreeGrafter"/>
</dbReference>
<dbReference type="InterPro" id="IPR018394">
    <property type="entry name" value="DNA_photolyase_1_CS_C"/>
</dbReference>